<evidence type="ECO:0000256" key="1">
    <source>
        <dbReference type="ARBA" id="ARBA00022737"/>
    </source>
</evidence>
<proteinExistence type="predicted"/>
<comment type="caution">
    <text evidence="6">The sequence shown here is derived from an EMBL/GenBank/DDBJ whole genome shotgun (WGS) entry which is preliminary data.</text>
</comment>
<feature type="domain" description="Myb-like" evidence="4">
    <location>
        <begin position="339"/>
        <end position="389"/>
    </location>
</feature>
<feature type="domain" description="HTH myb-type" evidence="5">
    <location>
        <begin position="290"/>
        <end position="338"/>
    </location>
</feature>
<dbReference type="PROSITE" id="PS51294">
    <property type="entry name" value="HTH_MYB"/>
    <property type="match status" value="2"/>
</dbReference>
<dbReference type="EMBL" id="BSXW01000673">
    <property type="protein sequence ID" value="GMF27713.1"/>
    <property type="molecule type" value="Genomic_DNA"/>
</dbReference>
<evidence type="ECO:0000313" key="6">
    <source>
        <dbReference type="EMBL" id="GMF27713.1"/>
    </source>
</evidence>
<evidence type="ECO:0000259" key="4">
    <source>
        <dbReference type="PROSITE" id="PS50090"/>
    </source>
</evidence>
<dbReference type="PROSITE" id="PS50090">
    <property type="entry name" value="MYB_LIKE"/>
    <property type="match status" value="2"/>
</dbReference>
<protein>
    <submittedName>
        <fullName evidence="6">Unnamed protein product</fullName>
    </submittedName>
</protein>
<sequence>MQQVAPEVISFITNRSEVADKETLNSPTSDRPLAKTFSESFMFEFDEASGAATFGQTSTSTTASLDDLEEDTPVEDCDATATLEKVVAGQRVCCAMCALHKTRSDEQVFACWRAESMSSRFMRLRAGAGAERISIVAKRELPTRSTATQVKGVWESPTFSQRVTSPLEPLAVLGGRESDAVIPLEHDGTPTDPFPGSPGTPNTPRDSLASSSRTSSVCEIDLELLDSWNLSGPAQPAKTPTVGRHTAPQLKATPTLGLENIRRMPPEVPNRSEESCSTRWVELLNCWTAVSRQSWTAQEDETLSTIVGCQGANQWSIIASCLPGRSPKQCRERWHNQLNPSIKRGAWTAEEDDLLVALQKNMGNSWSRIATHLPGRTDNAIKNRWHSAQFRHRNRVRSRNSGSKLQANSVLSLQYRSHDYDEAAPTFSINTAVTPTVSELDPLSEGEDSADLGLWTELAEYLQDEGPDKKKP</sequence>
<dbReference type="FunFam" id="1.10.10.60:FF:000010">
    <property type="entry name" value="Transcriptional activator Myb isoform A"/>
    <property type="match status" value="1"/>
</dbReference>
<dbReference type="PANTHER" id="PTHR45614">
    <property type="entry name" value="MYB PROTEIN-RELATED"/>
    <property type="match status" value="1"/>
</dbReference>
<dbReference type="GO" id="GO:0000981">
    <property type="term" value="F:DNA-binding transcription factor activity, RNA polymerase II-specific"/>
    <property type="evidence" value="ECO:0007669"/>
    <property type="project" value="TreeGrafter"/>
</dbReference>
<accession>A0A9W6U2W7</accession>
<feature type="domain" description="HTH myb-type" evidence="5">
    <location>
        <begin position="339"/>
        <end position="393"/>
    </location>
</feature>
<dbReference type="AlphaFoldDB" id="A0A9W6U2W7"/>
<dbReference type="PANTHER" id="PTHR45614:SF241">
    <property type="entry name" value="MYB-LIKE DNA-BINDING PROTEIN"/>
    <property type="match status" value="1"/>
</dbReference>
<dbReference type="GO" id="GO:0005634">
    <property type="term" value="C:nucleus"/>
    <property type="evidence" value="ECO:0007669"/>
    <property type="project" value="TreeGrafter"/>
</dbReference>
<reference evidence="6" key="1">
    <citation type="submission" date="2023-04" db="EMBL/GenBank/DDBJ databases">
        <title>Phytophthora lilii NBRC 32176.</title>
        <authorList>
            <person name="Ichikawa N."/>
            <person name="Sato H."/>
            <person name="Tonouchi N."/>
        </authorList>
    </citation>
    <scope>NUCLEOTIDE SEQUENCE</scope>
    <source>
        <strain evidence="6">NBRC 32176</strain>
    </source>
</reference>
<dbReference type="Proteomes" id="UP001165083">
    <property type="component" value="Unassembled WGS sequence"/>
</dbReference>
<feature type="domain" description="Myb-like" evidence="4">
    <location>
        <begin position="292"/>
        <end position="338"/>
    </location>
</feature>
<dbReference type="SMART" id="SM00717">
    <property type="entry name" value="SANT"/>
    <property type="match status" value="2"/>
</dbReference>
<feature type="region of interest" description="Disordered" evidence="3">
    <location>
        <begin position="182"/>
        <end position="212"/>
    </location>
</feature>
<dbReference type="InterPro" id="IPR017930">
    <property type="entry name" value="Myb_dom"/>
</dbReference>
<dbReference type="InterPro" id="IPR009057">
    <property type="entry name" value="Homeodomain-like_sf"/>
</dbReference>
<dbReference type="OrthoDB" id="2143914at2759"/>
<evidence type="ECO:0000256" key="2">
    <source>
        <dbReference type="ARBA" id="ARBA00023125"/>
    </source>
</evidence>
<dbReference type="CDD" id="cd00167">
    <property type="entry name" value="SANT"/>
    <property type="match status" value="2"/>
</dbReference>
<dbReference type="InterPro" id="IPR001005">
    <property type="entry name" value="SANT/Myb"/>
</dbReference>
<evidence type="ECO:0000256" key="3">
    <source>
        <dbReference type="SAM" id="MobiDB-lite"/>
    </source>
</evidence>
<dbReference type="Gene3D" id="1.10.10.60">
    <property type="entry name" value="Homeodomain-like"/>
    <property type="match status" value="2"/>
</dbReference>
<gene>
    <name evidence="6" type="ORF">Plil01_001161300</name>
</gene>
<keyword evidence="2" id="KW-0238">DNA-binding</keyword>
<evidence type="ECO:0000259" key="5">
    <source>
        <dbReference type="PROSITE" id="PS51294"/>
    </source>
</evidence>
<dbReference type="SUPFAM" id="SSF46689">
    <property type="entry name" value="Homeodomain-like"/>
    <property type="match status" value="1"/>
</dbReference>
<dbReference type="InterPro" id="IPR050560">
    <property type="entry name" value="MYB_TF"/>
</dbReference>
<organism evidence="6 7">
    <name type="scientific">Phytophthora lilii</name>
    <dbReference type="NCBI Taxonomy" id="2077276"/>
    <lineage>
        <taxon>Eukaryota</taxon>
        <taxon>Sar</taxon>
        <taxon>Stramenopiles</taxon>
        <taxon>Oomycota</taxon>
        <taxon>Peronosporomycetes</taxon>
        <taxon>Peronosporales</taxon>
        <taxon>Peronosporaceae</taxon>
        <taxon>Phytophthora</taxon>
    </lineage>
</organism>
<keyword evidence="7" id="KW-1185">Reference proteome</keyword>
<keyword evidence="1" id="KW-0677">Repeat</keyword>
<dbReference type="GO" id="GO:0000978">
    <property type="term" value="F:RNA polymerase II cis-regulatory region sequence-specific DNA binding"/>
    <property type="evidence" value="ECO:0007669"/>
    <property type="project" value="TreeGrafter"/>
</dbReference>
<evidence type="ECO:0000313" key="7">
    <source>
        <dbReference type="Proteomes" id="UP001165083"/>
    </source>
</evidence>
<dbReference type="Pfam" id="PF13921">
    <property type="entry name" value="Myb_DNA-bind_6"/>
    <property type="match status" value="1"/>
</dbReference>
<name>A0A9W6U2W7_9STRA</name>